<evidence type="ECO:0000256" key="5">
    <source>
        <dbReference type="ARBA" id="ARBA00023180"/>
    </source>
</evidence>
<sequence>MPPSRLPAVSRYCVYPTEAMQGTVRAASVLLLLLALAVQLQHSSQTEYISSGKDICRLFPDGTKIRKPGYCDRTVVCQNHVSTDDEICSGSTPYFNLAKGTCYKSLETSDNYCKSPCTSKTTGYVGDAYNCANWYYCEKTKLVTSGVCGFDMWFDQERQVCDYPKFVTCNAKYELCNVVPAGITIRDELYCNKYLTCKAGANTTIVCDDGLYYDAATATCIKKALVDCEKHPYPENVCGTKKLAIRDKFVADGATCRGYFHCRDLGSGVPDPEPQWHQCPVETFFNEDIQLCQPRADRKCSEDRCDGRDSGFELAQIEGCQNYFECENGVEKTPFKCDDNMYFDVATEACTAEKKEYGSCSSDKDKYDPNNWVL</sequence>
<dbReference type="OrthoDB" id="7886528at2759"/>
<name>B4LHV2_DROVI</name>
<organism evidence="8 9">
    <name type="scientific">Drosophila virilis</name>
    <name type="common">Fruit fly</name>
    <dbReference type="NCBI Taxonomy" id="7244"/>
    <lineage>
        <taxon>Eukaryota</taxon>
        <taxon>Metazoa</taxon>
        <taxon>Ecdysozoa</taxon>
        <taxon>Arthropoda</taxon>
        <taxon>Hexapoda</taxon>
        <taxon>Insecta</taxon>
        <taxon>Pterygota</taxon>
        <taxon>Neoptera</taxon>
        <taxon>Endopterygota</taxon>
        <taxon>Diptera</taxon>
        <taxon>Brachycera</taxon>
        <taxon>Muscomorpha</taxon>
        <taxon>Ephydroidea</taxon>
        <taxon>Drosophilidae</taxon>
        <taxon>Drosophila</taxon>
    </lineage>
</organism>
<evidence type="ECO:0000313" key="8">
    <source>
        <dbReference type="EMBL" id="EDW70677.2"/>
    </source>
</evidence>
<dbReference type="eggNOG" id="ENOG502T83C">
    <property type="taxonomic scope" value="Eukaryota"/>
</dbReference>
<dbReference type="PANTHER" id="PTHR23301">
    <property type="entry name" value="CHITIN BINDING PERITROPHIN-A"/>
    <property type="match status" value="1"/>
</dbReference>
<evidence type="ECO:0000256" key="2">
    <source>
        <dbReference type="ARBA" id="ARBA00022729"/>
    </source>
</evidence>
<evidence type="ECO:0000256" key="1">
    <source>
        <dbReference type="ARBA" id="ARBA00022669"/>
    </source>
</evidence>
<reference evidence="8 9" key="1">
    <citation type="journal article" date="2007" name="Nature">
        <title>Evolution of genes and genomes on the Drosophila phylogeny.</title>
        <authorList>
            <consortium name="Drosophila 12 Genomes Consortium"/>
            <person name="Clark A.G."/>
            <person name="Eisen M.B."/>
            <person name="Smith D.R."/>
            <person name="Bergman C.M."/>
            <person name="Oliver B."/>
            <person name="Markow T.A."/>
            <person name="Kaufman T.C."/>
            <person name="Kellis M."/>
            <person name="Gelbart W."/>
            <person name="Iyer V.N."/>
            <person name="Pollard D.A."/>
            <person name="Sackton T.B."/>
            <person name="Larracuente A.M."/>
            <person name="Singh N.D."/>
            <person name="Abad J.P."/>
            <person name="Abt D.N."/>
            <person name="Adryan B."/>
            <person name="Aguade M."/>
            <person name="Akashi H."/>
            <person name="Anderson W.W."/>
            <person name="Aquadro C.F."/>
            <person name="Ardell D.H."/>
            <person name="Arguello R."/>
            <person name="Artieri C.G."/>
            <person name="Barbash D.A."/>
            <person name="Barker D."/>
            <person name="Barsanti P."/>
            <person name="Batterham P."/>
            <person name="Batzoglou S."/>
            <person name="Begun D."/>
            <person name="Bhutkar A."/>
            <person name="Blanco E."/>
            <person name="Bosak S.A."/>
            <person name="Bradley R.K."/>
            <person name="Brand A.D."/>
            <person name="Brent M.R."/>
            <person name="Brooks A.N."/>
            <person name="Brown R.H."/>
            <person name="Butlin R.K."/>
            <person name="Caggese C."/>
            <person name="Calvi B.R."/>
            <person name="Bernardo de Carvalho A."/>
            <person name="Caspi A."/>
            <person name="Castrezana S."/>
            <person name="Celniker S.E."/>
            <person name="Chang J.L."/>
            <person name="Chapple C."/>
            <person name="Chatterji S."/>
            <person name="Chinwalla A."/>
            <person name="Civetta A."/>
            <person name="Clifton S.W."/>
            <person name="Comeron J.M."/>
            <person name="Costello J.C."/>
            <person name="Coyne J.A."/>
            <person name="Daub J."/>
            <person name="David R.G."/>
            <person name="Delcher A.L."/>
            <person name="Delehaunty K."/>
            <person name="Do C.B."/>
            <person name="Ebling H."/>
            <person name="Edwards K."/>
            <person name="Eickbush T."/>
            <person name="Evans J.D."/>
            <person name="Filipski A."/>
            <person name="Findeiss S."/>
            <person name="Freyhult E."/>
            <person name="Fulton L."/>
            <person name="Fulton R."/>
            <person name="Garcia A.C."/>
            <person name="Gardiner A."/>
            <person name="Garfield D.A."/>
            <person name="Garvin B.E."/>
            <person name="Gibson G."/>
            <person name="Gilbert D."/>
            <person name="Gnerre S."/>
            <person name="Godfrey J."/>
            <person name="Good R."/>
            <person name="Gotea V."/>
            <person name="Gravely B."/>
            <person name="Greenberg A.J."/>
            <person name="Griffiths-Jones S."/>
            <person name="Gross S."/>
            <person name="Guigo R."/>
            <person name="Gustafson E.A."/>
            <person name="Haerty W."/>
            <person name="Hahn M.W."/>
            <person name="Halligan D.L."/>
            <person name="Halpern A.L."/>
            <person name="Halter G.M."/>
            <person name="Han M.V."/>
            <person name="Heger A."/>
            <person name="Hillier L."/>
            <person name="Hinrichs A.S."/>
            <person name="Holmes I."/>
            <person name="Hoskins R.A."/>
            <person name="Hubisz M.J."/>
            <person name="Hultmark D."/>
            <person name="Huntley M.A."/>
            <person name="Jaffe D.B."/>
            <person name="Jagadeeshan S."/>
            <person name="Jeck W.R."/>
            <person name="Johnson J."/>
            <person name="Jones C.D."/>
            <person name="Jordan W.C."/>
            <person name="Karpen G.H."/>
            <person name="Kataoka E."/>
            <person name="Keightley P.D."/>
            <person name="Kheradpour P."/>
            <person name="Kirkness E.F."/>
            <person name="Koerich L.B."/>
            <person name="Kristiansen K."/>
            <person name="Kudrna D."/>
            <person name="Kulathinal R.J."/>
            <person name="Kumar S."/>
            <person name="Kwok R."/>
            <person name="Lander E."/>
            <person name="Langley C.H."/>
            <person name="Lapoint R."/>
            <person name="Lazzaro B.P."/>
            <person name="Lee S.J."/>
            <person name="Levesque L."/>
            <person name="Li R."/>
            <person name="Lin C.F."/>
            <person name="Lin M.F."/>
            <person name="Lindblad-Toh K."/>
            <person name="Llopart A."/>
            <person name="Long M."/>
            <person name="Low L."/>
            <person name="Lozovsky E."/>
            <person name="Lu J."/>
            <person name="Luo M."/>
            <person name="Machado C.A."/>
            <person name="Makalowski W."/>
            <person name="Marzo M."/>
            <person name="Matsuda M."/>
            <person name="Matzkin L."/>
            <person name="McAllister B."/>
            <person name="McBride C.S."/>
            <person name="McKernan B."/>
            <person name="McKernan K."/>
            <person name="Mendez-Lago M."/>
            <person name="Minx P."/>
            <person name="Mollenhauer M.U."/>
            <person name="Montooth K."/>
            <person name="Mount S.M."/>
            <person name="Mu X."/>
            <person name="Myers E."/>
            <person name="Negre B."/>
            <person name="Newfeld S."/>
            <person name="Nielsen R."/>
            <person name="Noor M.A."/>
            <person name="O'Grady P."/>
            <person name="Pachter L."/>
            <person name="Papaceit M."/>
            <person name="Parisi M.J."/>
            <person name="Parisi M."/>
            <person name="Parts L."/>
            <person name="Pedersen J.S."/>
            <person name="Pesole G."/>
            <person name="Phillippy A.M."/>
            <person name="Ponting C.P."/>
            <person name="Pop M."/>
            <person name="Porcelli D."/>
            <person name="Powell J.R."/>
            <person name="Prohaska S."/>
            <person name="Pruitt K."/>
            <person name="Puig M."/>
            <person name="Quesneville H."/>
            <person name="Ram K.R."/>
            <person name="Rand D."/>
            <person name="Rasmussen M.D."/>
            <person name="Reed L.K."/>
            <person name="Reenan R."/>
            <person name="Reily A."/>
            <person name="Remington K.A."/>
            <person name="Rieger T.T."/>
            <person name="Ritchie M.G."/>
            <person name="Robin C."/>
            <person name="Rogers Y.H."/>
            <person name="Rohde C."/>
            <person name="Rozas J."/>
            <person name="Rubenfield M.J."/>
            <person name="Ruiz A."/>
            <person name="Russo S."/>
            <person name="Salzberg S.L."/>
            <person name="Sanchez-Gracia A."/>
            <person name="Saranga D.J."/>
            <person name="Sato H."/>
            <person name="Schaeffer S.W."/>
            <person name="Schatz M.C."/>
            <person name="Schlenke T."/>
            <person name="Schwartz R."/>
            <person name="Segarra C."/>
            <person name="Singh R.S."/>
            <person name="Sirot L."/>
            <person name="Sirota M."/>
            <person name="Sisneros N.B."/>
            <person name="Smith C.D."/>
            <person name="Smith T.F."/>
            <person name="Spieth J."/>
            <person name="Stage D.E."/>
            <person name="Stark A."/>
            <person name="Stephan W."/>
            <person name="Strausberg R.L."/>
            <person name="Strempel S."/>
            <person name="Sturgill D."/>
            <person name="Sutton G."/>
            <person name="Sutton G.G."/>
            <person name="Tao W."/>
            <person name="Teichmann S."/>
            <person name="Tobari Y.N."/>
            <person name="Tomimura Y."/>
            <person name="Tsolas J.M."/>
            <person name="Valente V.L."/>
            <person name="Venter E."/>
            <person name="Venter J.C."/>
            <person name="Vicario S."/>
            <person name="Vieira F.G."/>
            <person name="Vilella A.J."/>
            <person name="Villasante A."/>
            <person name="Walenz B."/>
            <person name="Wang J."/>
            <person name="Wasserman M."/>
            <person name="Watts T."/>
            <person name="Wilson D."/>
            <person name="Wilson R.K."/>
            <person name="Wing R.A."/>
            <person name="Wolfner M.F."/>
            <person name="Wong A."/>
            <person name="Wong G.K."/>
            <person name="Wu C.I."/>
            <person name="Wu G."/>
            <person name="Yamamoto D."/>
            <person name="Yang H.P."/>
            <person name="Yang S.P."/>
            <person name="Yorke J.A."/>
            <person name="Yoshida K."/>
            <person name="Zdobnov E."/>
            <person name="Zhang P."/>
            <person name="Zhang Y."/>
            <person name="Zimin A.V."/>
            <person name="Baldwin J."/>
            <person name="Abdouelleil A."/>
            <person name="Abdulkadir J."/>
            <person name="Abebe A."/>
            <person name="Abera B."/>
            <person name="Abreu J."/>
            <person name="Acer S.C."/>
            <person name="Aftuck L."/>
            <person name="Alexander A."/>
            <person name="An P."/>
            <person name="Anderson E."/>
            <person name="Anderson S."/>
            <person name="Arachi H."/>
            <person name="Azer M."/>
            <person name="Bachantsang P."/>
            <person name="Barry A."/>
            <person name="Bayul T."/>
            <person name="Berlin A."/>
            <person name="Bessette D."/>
            <person name="Bloom T."/>
            <person name="Blye J."/>
            <person name="Boguslavskiy L."/>
            <person name="Bonnet C."/>
            <person name="Boukhgalter B."/>
            <person name="Bourzgui I."/>
            <person name="Brown A."/>
            <person name="Cahill P."/>
            <person name="Channer S."/>
            <person name="Cheshatsang Y."/>
            <person name="Chuda L."/>
            <person name="Citroen M."/>
            <person name="Collymore A."/>
            <person name="Cooke P."/>
            <person name="Costello M."/>
            <person name="D'Aco K."/>
            <person name="Daza R."/>
            <person name="De Haan G."/>
            <person name="DeGray S."/>
            <person name="DeMaso C."/>
            <person name="Dhargay N."/>
            <person name="Dooley K."/>
            <person name="Dooley E."/>
            <person name="Doricent M."/>
            <person name="Dorje P."/>
            <person name="Dorjee K."/>
            <person name="Dupes A."/>
            <person name="Elong R."/>
            <person name="Falk J."/>
            <person name="Farina A."/>
            <person name="Faro S."/>
            <person name="Ferguson D."/>
            <person name="Fisher S."/>
            <person name="Foley C.D."/>
            <person name="Franke A."/>
            <person name="Friedrich D."/>
            <person name="Gadbois L."/>
            <person name="Gearin G."/>
            <person name="Gearin C.R."/>
            <person name="Giannoukos G."/>
            <person name="Goode T."/>
            <person name="Graham J."/>
            <person name="Grandbois E."/>
            <person name="Grewal S."/>
            <person name="Gyaltsen K."/>
            <person name="Hafez N."/>
            <person name="Hagos B."/>
            <person name="Hall J."/>
            <person name="Henson C."/>
            <person name="Hollinger A."/>
            <person name="Honan T."/>
            <person name="Huard M.D."/>
            <person name="Hughes L."/>
            <person name="Hurhula B."/>
            <person name="Husby M.E."/>
            <person name="Kamat A."/>
            <person name="Kanga B."/>
            <person name="Kashin S."/>
            <person name="Khazanovich D."/>
            <person name="Kisner P."/>
            <person name="Lance K."/>
            <person name="Lara M."/>
            <person name="Lee W."/>
            <person name="Lennon N."/>
            <person name="Letendre F."/>
            <person name="LeVine R."/>
            <person name="Lipovsky A."/>
            <person name="Liu X."/>
            <person name="Liu J."/>
            <person name="Liu S."/>
            <person name="Lokyitsang T."/>
            <person name="Lokyitsang Y."/>
            <person name="Lubonja R."/>
            <person name="Lui A."/>
            <person name="MacDonald P."/>
            <person name="Magnisalis V."/>
            <person name="Maru K."/>
            <person name="Matthews C."/>
            <person name="McCusker W."/>
            <person name="McDonough S."/>
            <person name="Mehta T."/>
            <person name="Meldrim J."/>
            <person name="Meneus L."/>
            <person name="Mihai O."/>
            <person name="Mihalev A."/>
            <person name="Mihova T."/>
            <person name="Mittelman R."/>
            <person name="Mlenga V."/>
            <person name="Montmayeur A."/>
            <person name="Mulrain L."/>
            <person name="Navidi A."/>
            <person name="Naylor J."/>
            <person name="Negash T."/>
            <person name="Nguyen T."/>
            <person name="Nguyen N."/>
            <person name="Nicol R."/>
            <person name="Norbu C."/>
            <person name="Norbu N."/>
            <person name="Novod N."/>
            <person name="O'Neill B."/>
            <person name="Osman S."/>
            <person name="Markiewicz E."/>
            <person name="Oyono O.L."/>
            <person name="Patti C."/>
            <person name="Phunkhang P."/>
            <person name="Pierre F."/>
            <person name="Priest M."/>
            <person name="Raghuraman S."/>
            <person name="Rege F."/>
            <person name="Reyes R."/>
            <person name="Rise C."/>
            <person name="Rogov P."/>
            <person name="Ross K."/>
            <person name="Ryan E."/>
            <person name="Settipalli S."/>
            <person name="Shea T."/>
            <person name="Sherpa N."/>
            <person name="Shi L."/>
            <person name="Shih D."/>
            <person name="Sparrow T."/>
            <person name="Spaulding J."/>
            <person name="Stalker J."/>
            <person name="Stange-Thomann N."/>
            <person name="Stavropoulos S."/>
            <person name="Stone C."/>
            <person name="Strader C."/>
            <person name="Tesfaye S."/>
            <person name="Thomson T."/>
            <person name="Thoulutsang Y."/>
            <person name="Thoulutsang D."/>
            <person name="Topham K."/>
            <person name="Topping I."/>
            <person name="Tsamla T."/>
            <person name="Vassiliev H."/>
            <person name="Vo A."/>
            <person name="Wangchuk T."/>
            <person name="Wangdi T."/>
            <person name="Weiand M."/>
            <person name="Wilkinson J."/>
            <person name="Wilson A."/>
            <person name="Yadav S."/>
            <person name="Young G."/>
            <person name="Yu Q."/>
            <person name="Zembek L."/>
            <person name="Zhong D."/>
            <person name="Zimmer A."/>
            <person name="Zwirko Z."/>
            <person name="Jaffe D.B."/>
            <person name="Alvarez P."/>
            <person name="Brockman W."/>
            <person name="Butler J."/>
            <person name="Chin C."/>
            <person name="Gnerre S."/>
            <person name="Grabherr M."/>
            <person name="Kleber M."/>
            <person name="Mauceli E."/>
            <person name="MacCallum I."/>
        </authorList>
    </citation>
    <scope>NUCLEOTIDE SEQUENCE [LARGE SCALE GENOMIC DNA]</scope>
    <source>
        <strain evidence="9">Tucson 15010-1051.87</strain>
    </source>
</reference>
<dbReference type="PANTHER" id="PTHR23301:SF106">
    <property type="entry name" value="CHITIN-BINDING TYPE-2 DOMAIN-CONTAINING PROTEIN-RELATED"/>
    <property type="match status" value="1"/>
</dbReference>
<evidence type="ECO:0000259" key="7">
    <source>
        <dbReference type="PROSITE" id="PS50940"/>
    </source>
</evidence>
<proteinExistence type="predicted"/>
<evidence type="ECO:0000313" key="9">
    <source>
        <dbReference type="Proteomes" id="UP000008792"/>
    </source>
</evidence>
<evidence type="ECO:0000256" key="4">
    <source>
        <dbReference type="ARBA" id="ARBA00023157"/>
    </source>
</evidence>
<feature type="signal peptide" evidence="6">
    <location>
        <begin position="1"/>
        <end position="46"/>
    </location>
</feature>
<dbReference type="InterPro" id="IPR002557">
    <property type="entry name" value="Chitin-bd_dom"/>
</dbReference>
<evidence type="ECO:0000256" key="3">
    <source>
        <dbReference type="ARBA" id="ARBA00022737"/>
    </source>
</evidence>
<protein>
    <recommendedName>
        <fullName evidence="7">Chitin-binding type-2 domain-containing protein</fullName>
    </recommendedName>
</protein>
<dbReference type="SUPFAM" id="SSF57625">
    <property type="entry name" value="Invertebrate chitin-binding proteins"/>
    <property type="match status" value="4"/>
</dbReference>
<accession>B4LHV2</accession>
<dbReference type="HOGENOM" id="CLU_045312_1_0_1"/>
<evidence type="ECO:0000256" key="6">
    <source>
        <dbReference type="SAM" id="SignalP"/>
    </source>
</evidence>
<dbReference type="InterPro" id="IPR036508">
    <property type="entry name" value="Chitin-bd_dom_sf"/>
</dbReference>
<feature type="chain" id="PRO_5006457192" description="Chitin-binding type-2 domain-containing protein" evidence="6">
    <location>
        <begin position="47"/>
        <end position="374"/>
    </location>
</feature>
<dbReference type="AlphaFoldDB" id="B4LHV2"/>
<dbReference type="SMART" id="SM00494">
    <property type="entry name" value="ChtBD2"/>
    <property type="match status" value="4"/>
</dbReference>
<dbReference type="GO" id="GO:0005576">
    <property type="term" value="C:extracellular region"/>
    <property type="evidence" value="ECO:0007669"/>
    <property type="project" value="InterPro"/>
</dbReference>
<keyword evidence="5" id="KW-0325">Glycoprotein</keyword>
<gene>
    <name evidence="8" type="primary">Dvir\GJ13911</name>
    <name evidence="8" type="ORF">Dvir_GJ13911</name>
</gene>
<dbReference type="InParanoid" id="B4LHV2"/>
<dbReference type="Gene3D" id="2.170.140.10">
    <property type="entry name" value="Chitin binding domain"/>
    <property type="match status" value="2"/>
</dbReference>
<dbReference type="Proteomes" id="UP000008792">
    <property type="component" value="Unassembled WGS sequence"/>
</dbReference>
<keyword evidence="2 6" id="KW-0732">Signal</keyword>
<keyword evidence="9" id="KW-1185">Reference proteome</keyword>
<dbReference type="STRING" id="7244.B4LHV2"/>
<dbReference type="GO" id="GO:0008061">
    <property type="term" value="F:chitin binding"/>
    <property type="evidence" value="ECO:0007669"/>
    <property type="project" value="UniProtKB-KW"/>
</dbReference>
<feature type="domain" description="Chitin-binding type-2" evidence="7">
    <location>
        <begin position="173"/>
        <end position="230"/>
    </location>
</feature>
<feature type="domain" description="Chitin-binding type-2" evidence="7">
    <location>
        <begin position="302"/>
        <end position="362"/>
    </location>
</feature>
<keyword evidence="1" id="KW-0147">Chitin-binding</keyword>
<dbReference type="Pfam" id="PF01607">
    <property type="entry name" value="CBM_14"/>
    <property type="match status" value="4"/>
</dbReference>
<feature type="domain" description="Chitin-binding type-2" evidence="7">
    <location>
        <begin position="235"/>
        <end position="301"/>
    </location>
</feature>
<dbReference type="EMBL" id="CH940647">
    <property type="protein sequence ID" value="EDW70677.2"/>
    <property type="molecule type" value="Genomic_DNA"/>
</dbReference>
<dbReference type="InterPro" id="IPR051940">
    <property type="entry name" value="Chitin_bind-dev_reg"/>
</dbReference>
<feature type="domain" description="Chitin-binding type-2" evidence="7">
    <location>
        <begin position="114"/>
        <end position="171"/>
    </location>
</feature>
<keyword evidence="4" id="KW-1015">Disulfide bond</keyword>
<keyword evidence="3" id="KW-0677">Repeat</keyword>
<dbReference type="PROSITE" id="PS50940">
    <property type="entry name" value="CHIT_BIND_II"/>
    <property type="match status" value="4"/>
</dbReference>